<evidence type="ECO:0000313" key="8">
    <source>
        <dbReference type="EMBL" id="KGF31540.1"/>
    </source>
</evidence>
<comment type="caution">
    <text evidence="8">The sequence shown here is derived from an EMBL/GenBank/DDBJ whole genome shotgun (WGS) entry which is preliminary data.</text>
</comment>
<dbReference type="InterPro" id="IPR035926">
    <property type="entry name" value="NusB-like_sf"/>
</dbReference>
<dbReference type="InterPro" id="IPR011605">
    <property type="entry name" value="NusB_fam"/>
</dbReference>
<dbReference type="Pfam" id="PF01029">
    <property type="entry name" value="NusB"/>
    <property type="match status" value="1"/>
</dbReference>
<dbReference type="GO" id="GO:0003723">
    <property type="term" value="F:RNA binding"/>
    <property type="evidence" value="ECO:0007669"/>
    <property type="project" value="UniProtKB-UniRule"/>
</dbReference>
<dbReference type="OrthoDB" id="9789556at2"/>
<keyword evidence="4 6" id="KW-0805">Transcription regulation</keyword>
<dbReference type="Gene3D" id="1.10.940.10">
    <property type="entry name" value="NusB-like"/>
    <property type="match status" value="1"/>
</dbReference>
<dbReference type="Proteomes" id="UP000029629">
    <property type="component" value="Unassembled WGS sequence"/>
</dbReference>
<evidence type="ECO:0000256" key="4">
    <source>
        <dbReference type="ARBA" id="ARBA00023015"/>
    </source>
</evidence>
<dbReference type="SUPFAM" id="SSF48013">
    <property type="entry name" value="NusB-like"/>
    <property type="match status" value="1"/>
</dbReference>
<evidence type="ECO:0000256" key="6">
    <source>
        <dbReference type="HAMAP-Rule" id="MF_00073"/>
    </source>
</evidence>
<accession>A0A095Z9T7</accession>
<dbReference type="PANTHER" id="PTHR11078:SF3">
    <property type="entry name" value="ANTITERMINATION NUSB DOMAIN-CONTAINING PROTEIN"/>
    <property type="match status" value="1"/>
</dbReference>
<dbReference type="GO" id="GO:0031564">
    <property type="term" value="P:transcription antitermination"/>
    <property type="evidence" value="ECO:0007669"/>
    <property type="project" value="UniProtKB-KW"/>
</dbReference>
<evidence type="ECO:0000313" key="9">
    <source>
        <dbReference type="Proteomes" id="UP000029629"/>
    </source>
</evidence>
<proteinExistence type="inferred from homology"/>
<sequence>MSIKKSARRRARELALQGLYGYFIAGDGAEIGLIEANLRDLEGYEKADQELLERLLHGVVQEHSALQADIEPYLDRPLKDLSPIEYSVLMIATYEFKNCLDVPYRVVINEAVEMTKEFGGTDGFKFVNGVLDKLAAVLRAVEVEGGR</sequence>
<feature type="domain" description="NusB/RsmB/TIM44" evidence="7">
    <location>
        <begin position="9"/>
        <end position="135"/>
    </location>
</feature>
<keyword evidence="5 6" id="KW-0804">Transcription</keyword>
<dbReference type="GO" id="GO:0006353">
    <property type="term" value="P:DNA-templated transcription termination"/>
    <property type="evidence" value="ECO:0007669"/>
    <property type="project" value="UniProtKB-UniRule"/>
</dbReference>
<dbReference type="GO" id="GO:0005829">
    <property type="term" value="C:cytosol"/>
    <property type="evidence" value="ECO:0007669"/>
    <property type="project" value="TreeGrafter"/>
</dbReference>
<dbReference type="EMBL" id="JRNI01000013">
    <property type="protein sequence ID" value="KGF31540.1"/>
    <property type="molecule type" value="Genomic_DNA"/>
</dbReference>
<organism evidence="8 9">
    <name type="scientific">Oligella urethralis DNF00040</name>
    <dbReference type="NCBI Taxonomy" id="1401065"/>
    <lineage>
        <taxon>Bacteria</taxon>
        <taxon>Pseudomonadati</taxon>
        <taxon>Pseudomonadota</taxon>
        <taxon>Betaproteobacteria</taxon>
        <taxon>Burkholderiales</taxon>
        <taxon>Alcaligenaceae</taxon>
        <taxon>Oligella</taxon>
    </lineage>
</organism>
<keyword evidence="3 6" id="KW-0694">RNA-binding</keyword>
<evidence type="ECO:0000256" key="1">
    <source>
        <dbReference type="ARBA" id="ARBA00005952"/>
    </source>
</evidence>
<keyword evidence="2 6" id="KW-0889">Transcription antitermination</keyword>
<reference evidence="8 9" key="1">
    <citation type="submission" date="2014-07" db="EMBL/GenBank/DDBJ databases">
        <authorList>
            <person name="McCorrison J."/>
            <person name="Sanka R."/>
            <person name="Torralba M."/>
            <person name="Gillis M."/>
            <person name="Haft D.H."/>
            <person name="Methe B."/>
            <person name="Sutton G."/>
            <person name="Nelson K.E."/>
        </authorList>
    </citation>
    <scope>NUCLEOTIDE SEQUENCE [LARGE SCALE GENOMIC DNA]</scope>
    <source>
        <strain evidence="8 9">DNF00040</strain>
    </source>
</reference>
<dbReference type="GeneID" id="93427363"/>
<protein>
    <recommendedName>
        <fullName evidence="6">Transcription antitermination protein NusB</fullName>
    </recommendedName>
    <alternativeName>
        <fullName evidence="6">Antitermination factor NusB</fullName>
    </alternativeName>
</protein>
<comment type="similarity">
    <text evidence="1 6">Belongs to the NusB family.</text>
</comment>
<dbReference type="AlphaFoldDB" id="A0A095Z9T7"/>
<name>A0A095Z9T7_9BURK</name>
<dbReference type="HAMAP" id="MF_00073">
    <property type="entry name" value="NusB"/>
    <property type="match status" value="1"/>
</dbReference>
<dbReference type="eggNOG" id="COG0781">
    <property type="taxonomic scope" value="Bacteria"/>
</dbReference>
<keyword evidence="9" id="KW-1185">Reference proteome</keyword>
<dbReference type="RefSeq" id="WP_018025831.1">
    <property type="nucleotide sequence ID" value="NZ_JRNI01000013.1"/>
</dbReference>
<evidence type="ECO:0000256" key="5">
    <source>
        <dbReference type="ARBA" id="ARBA00023163"/>
    </source>
</evidence>
<dbReference type="PANTHER" id="PTHR11078">
    <property type="entry name" value="N UTILIZATION SUBSTANCE PROTEIN B-RELATED"/>
    <property type="match status" value="1"/>
</dbReference>
<comment type="function">
    <text evidence="6">Involved in transcription antitermination. Required for transcription of ribosomal RNA (rRNA) genes. Binds specifically to the boxA antiterminator sequence of the ribosomal RNA (rrn) operons.</text>
</comment>
<dbReference type="InterPro" id="IPR006027">
    <property type="entry name" value="NusB_RsmB_TIM44"/>
</dbReference>
<evidence type="ECO:0000256" key="3">
    <source>
        <dbReference type="ARBA" id="ARBA00022884"/>
    </source>
</evidence>
<evidence type="ECO:0000259" key="7">
    <source>
        <dbReference type="Pfam" id="PF01029"/>
    </source>
</evidence>
<dbReference type="NCBIfam" id="TIGR01951">
    <property type="entry name" value="nusB"/>
    <property type="match status" value="1"/>
</dbReference>
<evidence type="ECO:0000256" key="2">
    <source>
        <dbReference type="ARBA" id="ARBA00022814"/>
    </source>
</evidence>
<gene>
    <name evidence="6" type="primary">nusB</name>
    <name evidence="8" type="ORF">HMPREF2130_03330</name>
</gene>